<name>A0AAN7T6P8_9EURO</name>
<protein>
    <submittedName>
        <fullName evidence="2">Uncharacterized protein</fullName>
    </submittedName>
</protein>
<reference evidence="2 3" key="1">
    <citation type="submission" date="2023-08" db="EMBL/GenBank/DDBJ databases">
        <title>Black Yeasts Isolated from many extreme environments.</title>
        <authorList>
            <person name="Coleine C."/>
            <person name="Stajich J.E."/>
            <person name="Selbmann L."/>
        </authorList>
    </citation>
    <scope>NUCLEOTIDE SEQUENCE [LARGE SCALE GENOMIC DNA]</scope>
    <source>
        <strain evidence="2 3">CCFEE 5910</strain>
    </source>
</reference>
<evidence type="ECO:0000313" key="3">
    <source>
        <dbReference type="Proteomes" id="UP001309876"/>
    </source>
</evidence>
<keyword evidence="3" id="KW-1185">Reference proteome</keyword>
<proteinExistence type="predicted"/>
<accession>A0AAN7T6P8</accession>
<sequence length="227" mass="25038">MSEPRTIKQLMMDMGISREKEESLKKDILASLGSPDTAPKLSPAEIQNLSLNFINSAKGAEYFARHGSEGERGHEKSREEVENSFPDLVRRIQTNKRKNLGKRPAANPGISNKLNTSANIPAIVEGTVPGRTTVNQQDASAYANDLGQTVENSDEDHNGERGNRVGDIWEIQSLPDVENLVGRRQRRPVPSETYDFSDASPEPDVPTRQAGPQHLSRIVHDVAQPPL</sequence>
<dbReference type="AlphaFoldDB" id="A0AAN7T6P8"/>
<evidence type="ECO:0000313" key="2">
    <source>
        <dbReference type="EMBL" id="KAK5091404.1"/>
    </source>
</evidence>
<comment type="caution">
    <text evidence="2">The sequence shown here is derived from an EMBL/GenBank/DDBJ whole genome shotgun (WGS) entry which is preliminary data.</text>
</comment>
<feature type="region of interest" description="Disordered" evidence="1">
    <location>
        <begin position="182"/>
        <end position="227"/>
    </location>
</feature>
<dbReference type="EMBL" id="JAVRRJ010000001">
    <property type="protein sequence ID" value="KAK5091404.1"/>
    <property type="molecule type" value="Genomic_DNA"/>
</dbReference>
<feature type="region of interest" description="Disordered" evidence="1">
    <location>
        <begin position="94"/>
        <end position="113"/>
    </location>
</feature>
<organism evidence="2 3">
    <name type="scientific">Lithohypha guttulata</name>
    <dbReference type="NCBI Taxonomy" id="1690604"/>
    <lineage>
        <taxon>Eukaryota</taxon>
        <taxon>Fungi</taxon>
        <taxon>Dikarya</taxon>
        <taxon>Ascomycota</taxon>
        <taxon>Pezizomycotina</taxon>
        <taxon>Eurotiomycetes</taxon>
        <taxon>Chaetothyriomycetidae</taxon>
        <taxon>Chaetothyriales</taxon>
        <taxon>Trichomeriaceae</taxon>
        <taxon>Lithohypha</taxon>
    </lineage>
</organism>
<evidence type="ECO:0000256" key="1">
    <source>
        <dbReference type="SAM" id="MobiDB-lite"/>
    </source>
</evidence>
<feature type="compositionally biased region" description="Basic and acidic residues" evidence="1">
    <location>
        <begin position="65"/>
        <end position="81"/>
    </location>
</feature>
<feature type="region of interest" description="Disordered" evidence="1">
    <location>
        <begin position="65"/>
        <end position="88"/>
    </location>
</feature>
<gene>
    <name evidence="2" type="ORF">LTR05_001587</name>
</gene>
<dbReference type="Proteomes" id="UP001309876">
    <property type="component" value="Unassembled WGS sequence"/>
</dbReference>